<dbReference type="Pfam" id="PF03104">
    <property type="entry name" value="DNA_pol_B_exo1"/>
    <property type="match status" value="1"/>
</dbReference>
<evidence type="ECO:0000256" key="12">
    <source>
        <dbReference type="ARBA" id="ARBA00049244"/>
    </source>
</evidence>
<keyword evidence="8 13" id="KW-0239">DNA-directed DNA polymerase</keyword>
<evidence type="ECO:0000256" key="1">
    <source>
        <dbReference type="ARBA" id="ARBA00001966"/>
    </source>
</evidence>
<name>A0A023F1I9_TRIIF</name>
<dbReference type="EMBL" id="GBBI01003853">
    <property type="protein sequence ID" value="JAC14859.1"/>
    <property type="molecule type" value="mRNA"/>
</dbReference>
<dbReference type="InterPro" id="IPR030559">
    <property type="entry name" value="PolZ_Rev3"/>
</dbReference>
<dbReference type="GO" id="GO:0000724">
    <property type="term" value="P:double-strand break repair via homologous recombination"/>
    <property type="evidence" value="ECO:0007669"/>
    <property type="project" value="TreeGrafter"/>
</dbReference>
<keyword evidence="7 13" id="KW-0862">Zinc</keyword>
<keyword evidence="11" id="KW-0234">DNA repair</keyword>
<dbReference type="Pfam" id="PF24065">
    <property type="entry name" value="REV3_N"/>
    <property type="match status" value="1"/>
</dbReference>
<dbReference type="InterPro" id="IPR056447">
    <property type="entry name" value="REV3_N"/>
</dbReference>
<dbReference type="GO" id="GO:0003677">
    <property type="term" value="F:DNA binding"/>
    <property type="evidence" value="ECO:0007669"/>
    <property type="project" value="UniProtKB-KW"/>
</dbReference>
<dbReference type="GO" id="GO:0003887">
    <property type="term" value="F:DNA-directed DNA polymerase activity"/>
    <property type="evidence" value="ECO:0007669"/>
    <property type="project" value="UniProtKB-KW"/>
</dbReference>
<dbReference type="PROSITE" id="PS00116">
    <property type="entry name" value="DNA_POLYMERASE_B"/>
    <property type="match status" value="1"/>
</dbReference>
<organism evidence="19">
    <name type="scientific">Triatoma infestans</name>
    <name type="common">Assassin bug</name>
    <dbReference type="NCBI Taxonomy" id="30076"/>
    <lineage>
        <taxon>Eukaryota</taxon>
        <taxon>Metazoa</taxon>
        <taxon>Ecdysozoa</taxon>
        <taxon>Arthropoda</taxon>
        <taxon>Hexapoda</taxon>
        <taxon>Insecta</taxon>
        <taxon>Pterygota</taxon>
        <taxon>Neoptera</taxon>
        <taxon>Paraneoptera</taxon>
        <taxon>Hemiptera</taxon>
        <taxon>Heteroptera</taxon>
        <taxon>Panheteroptera</taxon>
        <taxon>Cimicomorpha</taxon>
        <taxon>Reduviidae</taxon>
        <taxon>Triatominae</taxon>
        <taxon>Triatoma</taxon>
    </lineage>
</organism>
<dbReference type="Gene3D" id="3.90.1600.10">
    <property type="entry name" value="Palm domain of DNA polymerase"/>
    <property type="match status" value="1"/>
</dbReference>
<dbReference type="FunFam" id="1.10.132.60:FF:000005">
    <property type="entry name" value="Putative DNA polymerase zeta catalytic subunit"/>
    <property type="match status" value="1"/>
</dbReference>
<dbReference type="FunFam" id="3.30.420.10:FF:000024">
    <property type="entry name" value="DNA polymerase zeta catalytic subunit"/>
    <property type="match status" value="1"/>
</dbReference>
<keyword evidence="13" id="KW-0235">DNA replication</keyword>
<dbReference type="Gene3D" id="3.30.420.10">
    <property type="entry name" value="Ribonuclease H-like superfamily/Ribonuclease H"/>
    <property type="match status" value="1"/>
</dbReference>
<dbReference type="InterPro" id="IPR006134">
    <property type="entry name" value="DNA-dir_DNA_pol_B_multi_dom"/>
</dbReference>
<proteinExistence type="evidence at transcript level"/>
<accession>A0A023F1I9</accession>
<dbReference type="Pfam" id="PF14260">
    <property type="entry name" value="zf-C4pol"/>
    <property type="match status" value="1"/>
</dbReference>
<dbReference type="InterPro" id="IPR025687">
    <property type="entry name" value="Znf-C4pol"/>
</dbReference>
<dbReference type="Gene3D" id="1.10.132.60">
    <property type="entry name" value="DNA polymerase family B, C-terminal domain"/>
    <property type="match status" value="1"/>
</dbReference>
<dbReference type="GO" id="GO:0006260">
    <property type="term" value="P:DNA replication"/>
    <property type="evidence" value="ECO:0007669"/>
    <property type="project" value="UniProtKB-KW"/>
</dbReference>
<evidence type="ECO:0000259" key="14">
    <source>
        <dbReference type="Pfam" id="PF00136"/>
    </source>
</evidence>
<dbReference type="Gene3D" id="1.10.287.690">
    <property type="entry name" value="Helix hairpin bin"/>
    <property type="match status" value="1"/>
</dbReference>
<feature type="domain" description="DNA-directed DNA polymerase family B exonuclease" evidence="15">
    <location>
        <begin position="823"/>
        <end position="1030"/>
    </location>
</feature>
<evidence type="ECO:0000256" key="2">
    <source>
        <dbReference type="ARBA" id="ARBA00005755"/>
    </source>
</evidence>
<comment type="subcellular location">
    <subcellularLocation>
        <location evidence="13">Nucleus</location>
    </subcellularLocation>
</comment>
<evidence type="ECO:0000313" key="19">
    <source>
        <dbReference type="EMBL" id="JAC14859.1"/>
    </source>
</evidence>
<dbReference type="EC" id="2.7.7.7" evidence="13"/>
<dbReference type="InterPro" id="IPR017964">
    <property type="entry name" value="DNA-dir_DNA_pol_B_CS"/>
</dbReference>
<feature type="domain" description="DNA-directed DNA polymerase family B multifunctional" evidence="14">
    <location>
        <begin position="1095"/>
        <end position="1543"/>
    </location>
</feature>
<dbReference type="CDD" id="cd05534">
    <property type="entry name" value="POLBc_zeta"/>
    <property type="match status" value="1"/>
</dbReference>
<dbReference type="FunFam" id="1.10.287.690:FF:000002">
    <property type="entry name" value="DNA polymerase zeta"/>
    <property type="match status" value="1"/>
</dbReference>
<dbReference type="PRINTS" id="PR00106">
    <property type="entry name" value="DNAPOLB"/>
</dbReference>
<evidence type="ECO:0000256" key="13">
    <source>
        <dbReference type="RuleBase" id="RU000442"/>
    </source>
</evidence>
<comment type="similarity">
    <text evidence="2 13">Belongs to the DNA polymerase type-B family.</text>
</comment>
<keyword evidence="13" id="KW-0004">4Fe-4S</keyword>
<dbReference type="GO" id="GO:0016035">
    <property type="term" value="C:zeta DNA polymerase complex"/>
    <property type="evidence" value="ECO:0007669"/>
    <property type="project" value="InterPro"/>
</dbReference>
<evidence type="ECO:0000256" key="11">
    <source>
        <dbReference type="ARBA" id="ARBA00023204"/>
    </source>
</evidence>
<dbReference type="InterPro" id="IPR043502">
    <property type="entry name" value="DNA/RNA_pol_sf"/>
</dbReference>
<dbReference type="InterPro" id="IPR036397">
    <property type="entry name" value="RNaseH_sf"/>
</dbReference>
<dbReference type="SMART" id="SM00486">
    <property type="entry name" value="POLBc"/>
    <property type="match status" value="1"/>
</dbReference>
<dbReference type="SUPFAM" id="SSF53098">
    <property type="entry name" value="Ribonuclease H-like"/>
    <property type="match status" value="1"/>
</dbReference>
<dbReference type="InterPro" id="IPR042087">
    <property type="entry name" value="DNA_pol_B_thumb"/>
</dbReference>
<evidence type="ECO:0000256" key="6">
    <source>
        <dbReference type="ARBA" id="ARBA00022763"/>
    </source>
</evidence>
<dbReference type="GO" id="GO:0051539">
    <property type="term" value="F:4 iron, 4 sulfur cluster binding"/>
    <property type="evidence" value="ECO:0007669"/>
    <property type="project" value="UniProtKB-KW"/>
</dbReference>
<dbReference type="InterPro" id="IPR056435">
    <property type="entry name" value="DPOD/Z_N"/>
</dbReference>
<comment type="cofactor">
    <cofactor evidence="1 13">
        <name>[4Fe-4S] cluster</name>
        <dbReference type="ChEBI" id="CHEBI:49883"/>
    </cofactor>
</comment>
<comment type="catalytic activity">
    <reaction evidence="12 13">
        <text>DNA(n) + a 2'-deoxyribonucleoside 5'-triphosphate = DNA(n+1) + diphosphate</text>
        <dbReference type="Rhea" id="RHEA:22508"/>
        <dbReference type="Rhea" id="RHEA-COMP:17339"/>
        <dbReference type="Rhea" id="RHEA-COMP:17340"/>
        <dbReference type="ChEBI" id="CHEBI:33019"/>
        <dbReference type="ChEBI" id="CHEBI:61560"/>
        <dbReference type="ChEBI" id="CHEBI:173112"/>
        <dbReference type="EC" id="2.7.7.7"/>
    </reaction>
</comment>
<evidence type="ECO:0000256" key="8">
    <source>
        <dbReference type="ARBA" id="ARBA00022932"/>
    </source>
</evidence>
<dbReference type="PANTHER" id="PTHR45812">
    <property type="entry name" value="DNA POLYMERASE ZETA CATALYTIC SUBUNIT"/>
    <property type="match status" value="1"/>
</dbReference>
<evidence type="ECO:0000256" key="3">
    <source>
        <dbReference type="ARBA" id="ARBA00022679"/>
    </source>
</evidence>
<feature type="domain" description="C4-type zinc-finger of DNA polymerase delta" evidence="16">
    <location>
        <begin position="1587"/>
        <end position="1654"/>
    </location>
</feature>
<dbReference type="GO" id="GO:0008270">
    <property type="term" value="F:zinc ion binding"/>
    <property type="evidence" value="ECO:0007669"/>
    <property type="project" value="UniProtKB-KW"/>
</dbReference>
<dbReference type="Gene3D" id="3.30.342.10">
    <property type="entry name" value="DNA Polymerase, chain B, domain 1"/>
    <property type="match status" value="1"/>
</dbReference>
<keyword evidence="6" id="KW-0227">DNA damage</keyword>
<evidence type="ECO:0000259" key="15">
    <source>
        <dbReference type="Pfam" id="PF03104"/>
    </source>
</evidence>
<dbReference type="GO" id="GO:0042276">
    <property type="term" value="P:error-prone translesion synthesis"/>
    <property type="evidence" value="ECO:0007669"/>
    <property type="project" value="TreeGrafter"/>
</dbReference>
<protein>
    <recommendedName>
        <fullName evidence="13">DNA polymerase</fullName>
        <ecNumber evidence="13">2.7.7.7</ecNumber>
    </recommendedName>
</protein>
<sequence>MLNLRILTVDSYLATPVIGLDPTYSQFRGSVVHQVPILRIFGITPAGEKGCLHIHGVFPYLLIPLDKNVENVNGFIYHLSENLDKQLNIICNSKYNRQSVFKITQVKGIPFYGYHNVTYEYLKIYFYKPSLIKKAASILQEGQVLGQSFQPHEAHIPYILQFFIDYNLYGMSYINIEKYIHRKEGIDCENSKCLEKVSFCQIEADAVADDILNVSQISGSTVSNPGLIHIWEEEKERRRTEELSSDPSLQSYENLNCTYRSDNESEQISQLLEAVKIRIKTKLKHNHYAADDSIALDASFREGHSSGDLRREILDSQDLQLLDAFRTNLGQEVHQQEQDCIPDVDSILGSQKNPLVEDSFYEDENVDLTQPLHISESENSDSEGELYDNVIDKCDILGQSSLKSCRTVNSNNNELVINEYSSGDFNDVEPLDNLVNSKKLTPKKYRRRSNPPTPNRYDSLDITIKKSPRCKYNEDDKALPNQNSPTRTFFDKFQLNATLTQMKRKLSQTDYEIAGTSSSRKDVENVEKRANQSCVDPILSKKLISPEANKQKTAKKYLDFGISISELDEQHLEDNDYQSQSTTELMENNLLFSKANCSVLDLNNSNIFTSHYSGSALSLKKLESKTYLTLLEPPNRDEVLKKMDSLCLQLKKNTSVFYSDPKDDDSFVKDIGTKTVSMPNALCKNLDEFKGKFHSGVIETLTKNQLQKKSLDNYKNIMDITVMFPAKIPPSSTDAYNWLMSFNSNKIMSEQNKLDNQNFMEEDHFDSDENYNAFEFSCTSFVGDNTLSCYNLQIENIHERDDEKKSIISEHEQNLAVISPLLNKKSNSCVIDKATPNSESIIEEYQTTKHSTCVHKYITLFAMELHIQTRGKFNPDPEHDQINALFYCVTNDGPQDSTTVKKLRGIIMVCSETKPESVLNQLKCEFTAVQTEAELFFKLVEIIRFYDPDILVGYEVEMLSWSYLIHRGHLLGINLYSLLGRIKDFSDVHLEMKLKLNEEFQLKVAGRIILNVWRIMRHEMALMNYSFENVLYHILHTRVPHYSFKTLSDWWNSSFTDRMLTLKYYLTRVEGTVKLLEHLDFIGRTSELATLFGIQFYEVLSRGSQFRVESIMLRMAKPKNYIAVSPSIQQRAAMRAPSSLPLIMEPQSRFYEDPVIVLDFQSLYPSMMIAYNYCFSTCLGLQQHLLEKDEITFGCTSLFIDPKELYRAKEHLHISPAGAVFVDSSIRRGILPLMLEEILETRLMVKNSMKRHKNNKLLYQILDARQLGLKLIANVTYGYTSANFSGRMPCIEVGDSVVSKGRETLERAIKLVQKTKKWGVEVVYGDTDSMFVLCRGKTRQEAFKIGQEIADAVTLDNPKPVKLKLEKVYQPCILQTKKRYVGYKYESADQEKPEFDAKGIETVRRDGCPAASKILEKSLKILFESYDVSKVKNYVNQQMIKIISGKLFMQDLIFAKEYRGLRGYQPNACVPALKLAKEWIAKDKRSEPRVGERVGYIIIYGPPGVPLIQLVRAPYELLLNTSLKINSEYYITKAILPCLDRCFTLLGVNVFSWYKLLPKKRFLRRQIHAEVGIKRSTLSQYFLMENCIVCDEITSSNVCVKCQSNAQLLCATVLNKINTFERKLALLMQICSSCGNRSLENDCISLDCPVFYNRMQASSDCNDIPNLRNILNDCFPEEL</sequence>
<dbReference type="CDD" id="cd05778">
    <property type="entry name" value="DNA_polB_zeta_exo"/>
    <property type="match status" value="1"/>
</dbReference>
<evidence type="ECO:0000256" key="4">
    <source>
        <dbReference type="ARBA" id="ARBA00022695"/>
    </source>
</evidence>
<keyword evidence="13" id="KW-0863">Zinc-finger</keyword>
<dbReference type="InterPro" id="IPR023211">
    <property type="entry name" value="DNA_pol_palm_dom_sf"/>
</dbReference>
<keyword evidence="13" id="KW-0539">Nucleus</keyword>
<dbReference type="Pfam" id="PF00136">
    <property type="entry name" value="DNA_pol_B"/>
    <property type="match status" value="1"/>
</dbReference>
<reference evidence="19" key="1">
    <citation type="journal article" date="2014" name="PLoS Negl. Trop. Dis.">
        <title>An updated insight into the Sialotranscriptome of Triatoma infestans: developmental stage and geographic variations.</title>
        <authorList>
            <person name="Schwarz A."/>
            <person name="Medrano-Mercado N."/>
            <person name="Schaub G.A."/>
            <person name="Struchiner C.J."/>
            <person name="Bargues M.D."/>
            <person name="Levy M.Z."/>
            <person name="Ribeiro J.M."/>
        </authorList>
    </citation>
    <scope>NUCLEOTIDE SEQUENCE</scope>
    <source>
        <strain evidence="19">Chile</strain>
        <tissue evidence="19">Salivary glands</tissue>
    </source>
</reference>
<dbReference type="InterPro" id="IPR012337">
    <property type="entry name" value="RNaseH-like_sf"/>
</dbReference>
<evidence type="ECO:0000259" key="17">
    <source>
        <dbReference type="Pfam" id="PF24055"/>
    </source>
</evidence>
<feature type="domain" description="DNA polymerase delta/zeta catalytic subunit N-terminal" evidence="17">
    <location>
        <begin position="56"/>
        <end position="133"/>
    </location>
</feature>
<dbReference type="GO" id="GO:0000166">
    <property type="term" value="F:nucleotide binding"/>
    <property type="evidence" value="ECO:0007669"/>
    <property type="project" value="InterPro"/>
</dbReference>
<evidence type="ECO:0000259" key="16">
    <source>
        <dbReference type="Pfam" id="PF14260"/>
    </source>
</evidence>
<keyword evidence="5 13" id="KW-0479">Metal-binding</keyword>
<dbReference type="GO" id="GO:0005634">
    <property type="term" value="C:nucleus"/>
    <property type="evidence" value="ECO:0007669"/>
    <property type="project" value="UniProtKB-SubCell"/>
</dbReference>
<evidence type="ECO:0000256" key="7">
    <source>
        <dbReference type="ARBA" id="ARBA00022833"/>
    </source>
</evidence>
<dbReference type="InterPro" id="IPR006133">
    <property type="entry name" value="DNA-dir_DNA_pol_B_exonuc"/>
</dbReference>
<keyword evidence="10 13" id="KW-0411">Iron-sulfur</keyword>
<evidence type="ECO:0000256" key="9">
    <source>
        <dbReference type="ARBA" id="ARBA00023004"/>
    </source>
</evidence>
<keyword evidence="13" id="KW-0238">DNA-binding</keyword>
<evidence type="ECO:0000256" key="10">
    <source>
        <dbReference type="ARBA" id="ARBA00023014"/>
    </source>
</evidence>
<dbReference type="SUPFAM" id="SSF56672">
    <property type="entry name" value="DNA/RNA polymerases"/>
    <property type="match status" value="1"/>
</dbReference>
<dbReference type="InterPro" id="IPR006172">
    <property type="entry name" value="DNA-dir_DNA_pol_B"/>
</dbReference>
<keyword evidence="4 13" id="KW-0548">Nucleotidyltransferase</keyword>
<keyword evidence="3 13" id="KW-0808">Transferase</keyword>
<evidence type="ECO:0000256" key="5">
    <source>
        <dbReference type="ARBA" id="ARBA00022723"/>
    </source>
</evidence>
<dbReference type="PANTHER" id="PTHR45812:SF1">
    <property type="entry name" value="DNA POLYMERASE ZETA CATALYTIC SUBUNIT"/>
    <property type="match status" value="1"/>
</dbReference>
<evidence type="ECO:0000259" key="18">
    <source>
        <dbReference type="Pfam" id="PF24065"/>
    </source>
</evidence>
<feature type="domain" description="DNA polymerase zeta catalytic subunit N-terminal" evidence="18">
    <location>
        <begin position="2"/>
        <end position="55"/>
    </location>
</feature>
<dbReference type="Pfam" id="PF24055">
    <property type="entry name" value="POL3_N"/>
    <property type="match status" value="1"/>
</dbReference>
<keyword evidence="9 13" id="KW-0408">Iron</keyword>